<keyword evidence="3" id="KW-1185">Reference proteome</keyword>
<keyword evidence="1" id="KW-0732">Signal</keyword>
<protein>
    <submittedName>
        <fullName evidence="2">Carboxypeptidase regulatory-like domain-containing protein</fullName>
    </submittedName>
</protein>
<proteinExistence type="predicted"/>
<accession>A0ABY1C968</accession>
<dbReference type="PROSITE" id="PS51257">
    <property type="entry name" value="PROKAR_LIPOPROTEIN"/>
    <property type="match status" value="1"/>
</dbReference>
<dbReference type="Pfam" id="PF13620">
    <property type="entry name" value="CarboxypepD_reg"/>
    <property type="match status" value="1"/>
</dbReference>
<name>A0ABY1C968_MYXFU</name>
<comment type="caution">
    <text evidence="2">The sequence shown here is derived from an EMBL/GenBank/DDBJ whole genome shotgun (WGS) entry which is preliminary data.</text>
</comment>
<dbReference type="SUPFAM" id="SSF49464">
    <property type="entry name" value="Carboxypeptidase regulatory domain-like"/>
    <property type="match status" value="1"/>
</dbReference>
<organism evidence="2 3">
    <name type="scientific">Myxococcus fulvus</name>
    <dbReference type="NCBI Taxonomy" id="33"/>
    <lineage>
        <taxon>Bacteria</taxon>
        <taxon>Pseudomonadati</taxon>
        <taxon>Myxococcota</taxon>
        <taxon>Myxococcia</taxon>
        <taxon>Myxococcales</taxon>
        <taxon>Cystobacterineae</taxon>
        <taxon>Myxococcaceae</taxon>
        <taxon>Myxococcus</taxon>
    </lineage>
</organism>
<evidence type="ECO:0000256" key="1">
    <source>
        <dbReference type="SAM" id="SignalP"/>
    </source>
</evidence>
<dbReference type="Proteomes" id="UP000183760">
    <property type="component" value="Unassembled WGS sequence"/>
</dbReference>
<dbReference type="InterPro" id="IPR008969">
    <property type="entry name" value="CarboxyPept-like_regulatory"/>
</dbReference>
<sequence>MTTMRNWCLAFLAPAVLSFGCLEGPAVEPSRSAPGEVLEGTVSQELATFTGTVVDPSGQPISGATVVINGINRTTDTAGKYFVSINSTTGYIISVSKSGFAPDTDYLSAGRLNNTHVLPRAPIRQFSATQAINLEVGGLAVSIPAGSLVNAAGQPATGTVLVSAATYGPRDMPGDFTAVNQNGRQVALESVGAFFIGATTADGQALNLAKDRTAQVSIRVPQAAGGIMPACVFEGRCRAAAWRFDATINRWVEQRANFQPNSTGSTFTLIGGPASTPSSVVPSNGGLGTWNIDLEMTTPACTTVEFVGFPAYCYDIKVNLAMQNAGNTFVPFTDTVTPSIPFVVLYNSRPNVDQEVGVEFPGAPADCAANMTIFSNPNPTDPSTYPIYTPTGGFTQFNSGAPWGGTGFPKSTVSPFGDITLTDIVNGTQPCNSSVTFVYNP</sequence>
<reference evidence="2 3" key="1">
    <citation type="submission" date="2016-10" db="EMBL/GenBank/DDBJ databases">
        <authorList>
            <person name="Varghese N."/>
            <person name="Submissions S."/>
        </authorList>
    </citation>
    <scope>NUCLEOTIDE SEQUENCE [LARGE SCALE GENOMIC DNA]</scope>
    <source>
        <strain evidence="2 3">DSM 16525</strain>
    </source>
</reference>
<gene>
    <name evidence="2" type="ORF">SAMN05443572_103375</name>
</gene>
<feature type="chain" id="PRO_5045109472" evidence="1">
    <location>
        <begin position="24"/>
        <end position="441"/>
    </location>
</feature>
<evidence type="ECO:0000313" key="2">
    <source>
        <dbReference type="EMBL" id="SET82207.1"/>
    </source>
</evidence>
<dbReference type="Gene3D" id="2.60.40.1120">
    <property type="entry name" value="Carboxypeptidase-like, regulatory domain"/>
    <property type="match status" value="1"/>
</dbReference>
<evidence type="ECO:0000313" key="3">
    <source>
        <dbReference type="Proteomes" id="UP000183760"/>
    </source>
</evidence>
<dbReference type="EMBL" id="FOIB01000003">
    <property type="protein sequence ID" value="SET82207.1"/>
    <property type="molecule type" value="Genomic_DNA"/>
</dbReference>
<feature type="signal peptide" evidence="1">
    <location>
        <begin position="1"/>
        <end position="23"/>
    </location>
</feature>